<evidence type="ECO:0000313" key="2">
    <source>
        <dbReference type="EMBL" id="TCO99740.1"/>
    </source>
</evidence>
<dbReference type="Pfam" id="PF19825">
    <property type="entry name" value="DUF6306"/>
    <property type="match status" value="1"/>
</dbReference>
<sequence>MSPQEVPAALNELLEAERAGAWVARQSASEAGDAAMKALLQDIQHDEVRWCGMLMRAVSTLGGEPSSAVGDFRRKALAIEDLHERLVFLNKGQAWVVRRLERLIPEVGHAEVRAELEAMLAAHRHNIARAEAL</sequence>
<evidence type="ECO:0000313" key="3">
    <source>
        <dbReference type="Proteomes" id="UP000295106"/>
    </source>
</evidence>
<dbReference type="SUPFAM" id="SSF47240">
    <property type="entry name" value="Ferritin-like"/>
    <property type="match status" value="1"/>
</dbReference>
<reference evidence="2 3" key="1">
    <citation type="submission" date="2019-03" db="EMBL/GenBank/DDBJ databases">
        <title>Genomic Encyclopedia of Type Strains, Phase IV (KMG-IV): sequencing the most valuable type-strain genomes for metagenomic binning, comparative biology and taxonomic classification.</title>
        <authorList>
            <person name="Goeker M."/>
        </authorList>
    </citation>
    <scope>NUCLEOTIDE SEQUENCE [LARGE SCALE GENOMIC DNA]</scope>
    <source>
        <strain evidence="2 3">DSM 1709</strain>
    </source>
</reference>
<dbReference type="EMBL" id="SLXD01000014">
    <property type="protein sequence ID" value="TCO99740.1"/>
    <property type="molecule type" value="Genomic_DNA"/>
</dbReference>
<dbReference type="InterPro" id="IPR012347">
    <property type="entry name" value="Ferritin-like"/>
</dbReference>
<comment type="caution">
    <text evidence="2">The sequence shown here is derived from an EMBL/GenBank/DDBJ whole genome shotgun (WGS) entry which is preliminary data.</text>
</comment>
<dbReference type="Gene3D" id="1.20.1260.10">
    <property type="match status" value="1"/>
</dbReference>
<proteinExistence type="predicted"/>
<name>A0A4R2M1A7_RUBGE</name>
<accession>A0A4R2M1A7</accession>
<dbReference type="InterPro" id="IPR009078">
    <property type="entry name" value="Ferritin-like_SF"/>
</dbReference>
<dbReference type="GeneID" id="99685499"/>
<dbReference type="InterPro" id="IPR046273">
    <property type="entry name" value="DUF6306"/>
</dbReference>
<gene>
    <name evidence="2" type="ORF">EV684_11437</name>
</gene>
<protein>
    <recommendedName>
        <fullName evidence="1">DUF6306 domain-containing protein</fullName>
    </recommendedName>
</protein>
<dbReference type="OrthoDB" id="9778912at2"/>
<dbReference type="RefSeq" id="WP_132649053.1">
    <property type="nucleotide sequence ID" value="NZ_CP181386.1"/>
</dbReference>
<organism evidence="2 3">
    <name type="scientific">Rubrivivax gelatinosus</name>
    <name type="common">Rhodocyclus gelatinosus</name>
    <name type="synonym">Rhodopseudomonas gelatinosa</name>
    <dbReference type="NCBI Taxonomy" id="28068"/>
    <lineage>
        <taxon>Bacteria</taxon>
        <taxon>Pseudomonadati</taxon>
        <taxon>Pseudomonadota</taxon>
        <taxon>Betaproteobacteria</taxon>
        <taxon>Burkholderiales</taxon>
        <taxon>Sphaerotilaceae</taxon>
        <taxon>Rubrivivax</taxon>
    </lineage>
</organism>
<dbReference type="AlphaFoldDB" id="A0A4R2M1A7"/>
<feature type="domain" description="DUF6306" evidence="1">
    <location>
        <begin position="4"/>
        <end position="131"/>
    </location>
</feature>
<evidence type="ECO:0000259" key="1">
    <source>
        <dbReference type="Pfam" id="PF19825"/>
    </source>
</evidence>
<dbReference type="Proteomes" id="UP000295106">
    <property type="component" value="Unassembled WGS sequence"/>
</dbReference>